<keyword evidence="1" id="KW-0325">Glycoprotein</keyword>
<reference evidence="6" key="3">
    <citation type="submission" date="2025-08" db="UniProtKB">
        <authorList>
            <consortium name="Ensembl"/>
        </authorList>
    </citation>
    <scope>IDENTIFICATION</scope>
    <source>
        <strain evidence="6">JP 163 A</strain>
    </source>
</reference>
<dbReference type="InterPro" id="IPR013783">
    <property type="entry name" value="Ig-like_fold"/>
</dbReference>
<protein>
    <submittedName>
        <fullName evidence="6">Major histocompatibility complex class I-related gene protein-like</fullName>
    </submittedName>
</protein>
<dbReference type="InterPro" id="IPR007110">
    <property type="entry name" value="Ig-like_dom"/>
</dbReference>
<organism evidence="6 7">
    <name type="scientific">Xiphophorus maculatus</name>
    <name type="common">Southern platyfish</name>
    <name type="synonym">Platypoecilus maculatus</name>
    <dbReference type="NCBI Taxonomy" id="8083"/>
    <lineage>
        <taxon>Eukaryota</taxon>
        <taxon>Metazoa</taxon>
        <taxon>Chordata</taxon>
        <taxon>Craniata</taxon>
        <taxon>Vertebrata</taxon>
        <taxon>Euteleostomi</taxon>
        <taxon>Actinopterygii</taxon>
        <taxon>Neopterygii</taxon>
        <taxon>Teleostei</taxon>
        <taxon>Neoteleostei</taxon>
        <taxon>Acanthomorphata</taxon>
        <taxon>Ovalentaria</taxon>
        <taxon>Atherinomorphae</taxon>
        <taxon>Cyprinodontiformes</taxon>
        <taxon>Poeciliidae</taxon>
        <taxon>Poeciliinae</taxon>
        <taxon>Xiphophorus</taxon>
    </lineage>
</organism>
<accession>A0A3B5QK74</accession>
<dbReference type="OrthoDB" id="8936120at2759"/>
<dbReference type="InterPro" id="IPR050208">
    <property type="entry name" value="MHC_class-I_related"/>
</dbReference>
<dbReference type="SUPFAM" id="SSF48726">
    <property type="entry name" value="Immunoglobulin"/>
    <property type="match status" value="1"/>
</dbReference>
<dbReference type="PANTHER" id="PTHR16675:SF237">
    <property type="entry name" value="MHC CLASS I ANTIGEN TRANSCRIPT VARIANT 1-RELATED"/>
    <property type="match status" value="1"/>
</dbReference>
<evidence type="ECO:0000313" key="6">
    <source>
        <dbReference type="Ensembl" id="ENSXMAP00000031201.1"/>
    </source>
</evidence>
<dbReference type="InterPro" id="IPR011161">
    <property type="entry name" value="MHC_I-like_Ag-recog"/>
</dbReference>
<dbReference type="GeneTree" id="ENSGT01120000271828"/>
<feature type="signal peptide" evidence="4">
    <location>
        <begin position="1"/>
        <end position="20"/>
    </location>
</feature>
<dbReference type="PRINTS" id="PR01638">
    <property type="entry name" value="MHCCLASSI"/>
</dbReference>
<evidence type="ECO:0000313" key="7">
    <source>
        <dbReference type="Proteomes" id="UP000002852"/>
    </source>
</evidence>
<dbReference type="OMA" id="DCIEWLH"/>
<feature type="chain" id="PRO_5017327792" evidence="4">
    <location>
        <begin position="21"/>
        <end position="351"/>
    </location>
</feature>
<dbReference type="GO" id="GO:0006955">
    <property type="term" value="P:immune response"/>
    <property type="evidence" value="ECO:0007669"/>
    <property type="project" value="TreeGrafter"/>
</dbReference>
<reference evidence="7" key="1">
    <citation type="submission" date="2012-01" db="EMBL/GenBank/DDBJ databases">
        <authorList>
            <person name="Walter R."/>
            <person name="Schartl M."/>
            <person name="Warren W."/>
        </authorList>
    </citation>
    <scope>NUCLEOTIDE SEQUENCE [LARGE SCALE GENOMIC DNA]</scope>
    <source>
        <strain evidence="7">JP 163 A</strain>
    </source>
</reference>
<reference evidence="6" key="4">
    <citation type="submission" date="2025-09" db="UniProtKB">
        <authorList>
            <consortium name="Ensembl"/>
        </authorList>
    </citation>
    <scope>IDENTIFICATION</scope>
    <source>
        <strain evidence="6">JP 163 A</strain>
    </source>
</reference>
<keyword evidence="3" id="KW-0472">Membrane</keyword>
<evidence type="ECO:0000256" key="3">
    <source>
        <dbReference type="SAM" id="Phobius"/>
    </source>
</evidence>
<dbReference type="InterPro" id="IPR036179">
    <property type="entry name" value="Ig-like_dom_sf"/>
</dbReference>
<keyword evidence="3" id="KW-0812">Transmembrane</keyword>
<dbReference type="Gene3D" id="3.30.500.10">
    <property type="entry name" value="MHC class I-like antigen recognition-like"/>
    <property type="match status" value="1"/>
</dbReference>
<keyword evidence="7" id="KW-1185">Reference proteome</keyword>
<feature type="transmembrane region" description="Helical" evidence="3">
    <location>
        <begin position="303"/>
        <end position="327"/>
    </location>
</feature>
<dbReference type="RefSeq" id="XP_023200168.1">
    <property type="nucleotide sequence ID" value="XM_023344400.1"/>
</dbReference>
<dbReference type="GeneID" id="102220021"/>
<dbReference type="KEGG" id="xma:102220021"/>
<evidence type="ECO:0000259" key="5">
    <source>
        <dbReference type="PROSITE" id="PS50835"/>
    </source>
</evidence>
<dbReference type="Ensembl" id="ENSXMAT00000031393.1">
    <property type="protein sequence ID" value="ENSXMAP00000031201.1"/>
    <property type="gene ID" value="ENSXMAG00000022363.1"/>
</dbReference>
<dbReference type="FunFam" id="2.60.40.10:FF:000943">
    <property type="entry name" value="Classical MHC class I molecule, alpha-chain"/>
    <property type="match status" value="1"/>
</dbReference>
<evidence type="ECO:0000256" key="2">
    <source>
        <dbReference type="RuleBase" id="RU004439"/>
    </source>
</evidence>
<dbReference type="AlphaFoldDB" id="A0A3B5QK74"/>
<comment type="similarity">
    <text evidence="2">Belongs to the MHC class I family.</text>
</comment>
<dbReference type="Pfam" id="PF07654">
    <property type="entry name" value="C1-set"/>
    <property type="match status" value="1"/>
</dbReference>
<proteinExistence type="inferred from homology"/>
<dbReference type="GO" id="GO:0009897">
    <property type="term" value="C:external side of plasma membrane"/>
    <property type="evidence" value="ECO:0007669"/>
    <property type="project" value="TreeGrafter"/>
</dbReference>
<feature type="domain" description="Ig-like" evidence="5">
    <location>
        <begin position="203"/>
        <end position="275"/>
    </location>
</feature>
<name>A0A3B5QK74_XIPMA</name>
<dbReference type="STRING" id="8083.ENSXMAP00000031201"/>
<evidence type="ECO:0000256" key="4">
    <source>
        <dbReference type="SAM" id="SignalP"/>
    </source>
</evidence>
<dbReference type="PROSITE" id="PS50835">
    <property type="entry name" value="IG_LIKE"/>
    <property type="match status" value="1"/>
</dbReference>
<evidence type="ECO:0000256" key="1">
    <source>
        <dbReference type="ARBA" id="ARBA00023180"/>
    </source>
</evidence>
<dbReference type="Gene3D" id="2.60.40.10">
    <property type="entry name" value="Immunoglobulins"/>
    <property type="match status" value="1"/>
</dbReference>
<dbReference type="SMART" id="SM00407">
    <property type="entry name" value="IGc1"/>
    <property type="match status" value="1"/>
</dbReference>
<dbReference type="SUPFAM" id="SSF54452">
    <property type="entry name" value="MHC antigen-recognition domain"/>
    <property type="match status" value="1"/>
</dbReference>
<dbReference type="Pfam" id="PF00129">
    <property type="entry name" value="MHC_I"/>
    <property type="match status" value="1"/>
</dbReference>
<dbReference type="FunFam" id="3.30.500.10:FF:000001">
    <property type="entry name" value="H-2 class I histocompatibility antigen, alpha chain"/>
    <property type="match status" value="1"/>
</dbReference>
<sequence>MDKMLGFVFLLLLGIYSTEAVTHSLKYFYTGSTQVPNFPEFVIVGLVDDVQIDYYDSKTRKMVPKQDWMRDNMDQDYWEGETQKAVGNQQSFKANIEILKPRFNQTGGIHLFQRMYGCEWDEETGEIKGFNQFGYDGEDFVAFDLKSGSWIAPTPEAVVTKHKWDNNKGLNANQLNYYNQECPEWIKKYVNYGRSFLMRTVPPSVSLLQKSSSSPVSCLATGFYPNKAEILWRKDGVEIHDGVEKREILSNNDGTFQTSAELKLSTSEDWTKYDCVFQLSGFDKDLVTPLDKANIKTNEGNSLVIILTIVAVVVFITCTAVIIIVLFKRKNAKRPPSPVEYAEVQEIMMPK</sequence>
<dbReference type="InterPro" id="IPR037055">
    <property type="entry name" value="MHC_I-like_Ag-recog_sf"/>
</dbReference>
<dbReference type="InParanoid" id="A0A3B5QK74"/>
<dbReference type="InterPro" id="IPR003597">
    <property type="entry name" value="Ig_C1-set"/>
</dbReference>
<keyword evidence="3" id="KW-1133">Transmembrane helix</keyword>
<keyword evidence="4" id="KW-0732">Signal</keyword>
<dbReference type="GO" id="GO:0005615">
    <property type="term" value="C:extracellular space"/>
    <property type="evidence" value="ECO:0007669"/>
    <property type="project" value="TreeGrafter"/>
</dbReference>
<dbReference type="PANTHER" id="PTHR16675">
    <property type="entry name" value="MHC CLASS I-RELATED"/>
    <property type="match status" value="1"/>
</dbReference>
<reference evidence="7" key="2">
    <citation type="journal article" date="2013" name="Nat. Genet.">
        <title>The genome of the platyfish, Xiphophorus maculatus, provides insights into evolutionary adaptation and several complex traits.</title>
        <authorList>
            <person name="Schartl M."/>
            <person name="Walter R.B."/>
            <person name="Shen Y."/>
            <person name="Garcia T."/>
            <person name="Catchen J."/>
            <person name="Amores A."/>
            <person name="Braasch I."/>
            <person name="Chalopin D."/>
            <person name="Volff J.N."/>
            <person name="Lesch K.P."/>
            <person name="Bisazza A."/>
            <person name="Minx P."/>
            <person name="Hillier L."/>
            <person name="Wilson R.K."/>
            <person name="Fuerstenberg S."/>
            <person name="Boore J."/>
            <person name="Searle S."/>
            <person name="Postlethwait J.H."/>
            <person name="Warren W.C."/>
        </authorList>
    </citation>
    <scope>NUCLEOTIDE SEQUENCE [LARGE SCALE GENOMIC DNA]</scope>
    <source>
        <strain evidence="7">JP 163 A</strain>
    </source>
</reference>
<dbReference type="InterPro" id="IPR011162">
    <property type="entry name" value="MHC_I/II-like_Ag-recog"/>
</dbReference>
<dbReference type="InterPro" id="IPR001039">
    <property type="entry name" value="MHC_I_a_a1/a2"/>
</dbReference>
<dbReference type="Proteomes" id="UP000002852">
    <property type="component" value="Unassembled WGS sequence"/>
</dbReference>